<evidence type="ECO:0000256" key="2">
    <source>
        <dbReference type="SAM" id="Phobius"/>
    </source>
</evidence>
<proteinExistence type="predicted"/>
<feature type="region of interest" description="Disordered" evidence="1">
    <location>
        <begin position="1"/>
        <end position="26"/>
    </location>
</feature>
<comment type="caution">
    <text evidence="3">The sequence shown here is derived from an EMBL/GenBank/DDBJ whole genome shotgun (WGS) entry which is preliminary data.</text>
</comment>
<keyword evidence="4" id="KW-1185">Reference proteome</keyword>
<dbReference type="OrthoDB" id="1929829at2759"/>
<dbReference type="PANTHER" id="PTHR34656">
    <property type="entry name" value="PYRROLINE-5-CARBOXYLATE REDUCTASE"/>
    <property type="match status" value="1"/>
</dbReference>
<keyword evidence="2" id="KW-1133">Transmembrane helix</keyword>
<keyword evidence="2" id="KW-0812">Transmembrane</keyword>
<reference evidence="3 4" key="1">
    <citation type="journal article" date="2019" name="Nat. Plants">
        <title>Stout camphor tree genome fills gaps in understanding of flowering plant genome evolution.</title>
        <authorList>
            <person name="Chaw S.M."/>
            <person name="Liu Y.C."/>
            <person name="Wu Y.W."/>
            <person name="Wang H.Y."/>
            <person name="Lin C.I."/>
            <person name="Wu C.S."/>
            <person name="Ke H.M."/>
            <person name="Chang L.Y."/>
            <person name="Hsu C.Y."/>
            <person name="Yang H.T."/>
            <person name="Sudianto E."/>
            <person name="Hsu M.H."/>
            <person name="Wu K.P."/>
            <person name="Wang L.N."/>
            <person name="Leebens-Mack J.H."/>
            <person name="Tsai I.J."/>
        </authorList>
    </citation>
    <scope>NUCLEOTIDE SEQUENCE [LARGE SCALE GENOMIC DNA]</scope>
    <source>
        <strain evidence="4">cv. Chaw 1501</strain>
        <tissue evidence="3">Young leaves</tissue>
    </source>
</reference>
<accession>A0A3S3PEE3</accession>
<dbReference type="Proteomes" id="UP000283530">
    <property type="component" value="Unassembled WGS sequence"/>
</dbReference>
<evidence type="ECO:0000256" key="1">
    <source>
        <dbReference type="SAM" id="MobiDB-lite"/>
    </source>
</evidence>
<feature type="compositionally biased region" description="Pro residues" evidence="1">
    <location>
        <begin position="11"/>
        <end position="26"/>
    </location>
</feature>
<dbReference type="PANTHER" id="PTHR34656:SF1">
    <property type="entry name" value="PYRROLINE-5-CARBOXYLATE REDUCTASE"/>
    <property type="match status" value="1"/>
</dbReference>
<keyword evidence="2" id="KW-0472">Membrane</keyword>
<dbReference type="EMBL" id="QPKB01000007">
    <property type="protein sequence ID" value="RWR88873.1"/>
    <property type="molecule type" value="Genomic_DNA"/>
</dbReference>
<protein>
    <submittedName>
        <fullName evidence="3">Pyrroline-5-carboxylate reductase 1</fullName>
    </submittedName>
</protein>
<name>A0A3S3PEE3_9MAGN</name>
<evidence type="ECO:0000313" key="4">
    <source>
        <dbReference type="Proteomes" id="UP000283530"/>
    </source>
</evidence>
<dbReference type="AlphaFoldDB" id="A0A3S3PEE3"/>
<feature type="transmembrane region" description="Helical" evidence="2">
    <location>
        <begin position="99"/>
        <end position="120"/>
    </location>
</feature>
<organism evidence="3 4">
    <name type="scientific">Cinnamomum micranthum f. kanehirae</name>
    <dbReference type="NCBI Taxonomy" id="337451"/>
    <lineage>
        <taxon>Eukaryota</taxon>
        <taxon>Viridiplantae</taxon>
        <taxon>Streptophyta</taxon>
        <taxon>Embryophyta</taxon>
        <taxon>Tracheophyta</taxon>
        <taxon>Spermatophyta</taxon>
        <taxon>Magnoliopsida</taxon>
        <taxon>Magnoliidae</taxon>
        <taxon>Laurales</taxon>
        <taxon>Lauraceae</taxon>
        <taxon>Cinnamomum</taxon>
    </lineage>
</organism>
<evidence type="ECO:0000313" key="3">
    <source>
        <dbReference type="EMBL" id="RWR88873.1"/>
    </source>
</evidence>
<feature type="transmembrane region" description="Helical" evidence="2">
    <location>
        <begin position="70"/>
        <end position="93"/>
    </location>
</feature>
<sequence>MADLLLHDTSSPPPSPPSPSSSPPSPSFIKRLLGKRRTWVLLFVIVYALLLSSSWNLLRSILSWYSTTTTATSAIGWPALYASVLFGAVFGLLSMTTALAIAVPATVVTWITVLVLLAFAGRKRRSLVADGRNITADIARSTMKIVLKEGNLVAAACAILSYLALTRSREDD</sequence>
<feature type="transmembrane region" description="Helical" evidence="2">
    <location>
        <begin position="39"/>
        <end position="58"/>
    </location>
</feature>
<gene>
    <name evidence="3" type="ORF">CKAN_01791500</name>
</gene>